<protein>
    <submittedName>
        <fullName evidence="6">TetR/AcrR family transcriptional regulator</fullName>
    </submittedName>
</protein>
<evidence type="ECO:0000313" key="7">
    <source>
        <dbReference type="Proteomes" id="UP000749040"/>
    </source>
</evidence>
<keyword evidence="2 4" id="KW-0238">DNA-binding</keyword>
<organism evidence="6 7">
    <name type="scientific">Actinacidiphila acididurans</name>
    <dbReference type="NCBI Taxonomy" id="2784346"/>
    <lineage>
        <taxon>Bacteria</taxon>
        <taxon>Bacillati</taxon>
        <taxon>Actinomycetota</taxon>
        <taxon>Actinomycetes</taxon>
        <taxon>Kitasatosporales</taxon>
        <taxon>Streptomycetaceae</taxon>
        <taxon>Actinacidiphila</taxon>
    </lineage>
</organism>
<name>A0ABS2TUX9_9ACTN</name>
<dbReference type="InterPro" id="IPR036271">
    <property type="entry name" value="Tet_transcr_reg_TetR-rel_C_sf"/>
</dbReference>
<dbReference type="PANTHER" id="PTHR47506">
    <property type="entry name" value="TRANSCRIPTIONAL REGULATORY PROTEIN"/>
    <property type="match status" value="1"/>
</dbReference>
<accession>A0ABS2TUX9</accession>
<dbReference type="Pfam" id="PF00440">
    <property type="entry name" value="TetR_N"/>
    <property type="match status" value="1"/>
</dbReference>
<dbReference type="InterPro" id="IPR001647">
    <property type="entry name" value="HTH_TetR"/>
</dbReference>
<keyword evidence="3" id="KW-0804">Transcription</keyword>
<comment type="caution">
    <text evidence="6">The sequence shown here is derived from an EMBL/GenBank/DDBJ whole genome shotgun (WGS) entry which is preliminary data.</text>
</comment>
<dbReference type="PANTHER" id="PTHR47506:SF1">
    <property type="entry name" value="HTH-TYPE TRANSCRIPTIONAL REGULATOR YJDC"/>
    <property type="match status" value="1"/>
</dbReference>
<keyword evidence="1" id="KW-0805">Transcription regulation</keyword>
<keyword evidence="7" id="KW-1185">Reference proteome</keyword>
<dbReference type="SUPFAM" id="SSF46689">
    <property type="entry name" value="Homeodomain-like"/>
    <property type="match status" value="1"/>
</dbReference>
<reference evidence="6 7" key="1">
    <citation type="submission" date="2021-01" db="EMBL/GenBank/DDBJ databases">
        <title>Streptomyces acididurans sp. nov., isolated from a peat swamp forest soil.</title>
        <authorList>
            <person name="Chantavorakit T."/>
            <person name="Duangmal K."/>
        </authorList>
    </citation>
    <scope>NUCLEOTIDE SEQUENCE [LARGE SCALE GENOMIC DNA]</scope>
    <source>
        <strain evidence="6 7">KK5PA1</strain>
    </source>
</reference>
<dbReference type="SUPFAM" id="SSF48498">
    <property type="entry name" value="Tetracyclin repressor-like, C-terminal domain"/>
    <property type="match status" value="1"/>
</dbReference>
<gene>
    <name evidence="6" type="ORF">ITX44_19140</name>
</gene>
<dbReference type="RefSeq" id="WP_205358484.1">
    <property type="nucleotide sequence ID" value="NZ_JADKYB010000009.1"/>
</dbReference>
<dbReference type="Gene3D" id="1.10.357.10">
    <property type="entry name" value="Tetracycline Repressor, domain 2"/>
    <property type="match status" value="1"/>
</dbReference>
<dbReference type="InterPro" id="IPR009057">
    <property type="entry name" value="Homeodomain-like_sf"/>
</dbReference>
<dbReference type="PROSITE" id="PS50977">
    <property type="entry name" value="HTH_TETR_2"/>
    <property type="match status" value="1"/>
</dbReference>
<evidence type="ECO:0000256" key="1">
    <source>
        <dbReference type="ARBA" id="ARBA00023015"/>
    </source>
</evidence>
<feature type="domain" description="HTH tetR-type" evidence="5">
    <location>
        <begin position="6"/>
        <end position="66"/>
    </location>
</feature>
<dbReference type="PRINTS" id="PR00455">
    <property type="entry name" value="HTHTETR"/>
</dbReference>
<evidence type="ECO:0000256" key="4">
    <source>
        <dbReference type="PROSITE-ProRule" id="PRU00335"/>
    </source>
</evidence>
<feature type="DNA-binding region" description="H-T-H motif" evidence="4">
    <location>
        <begin position="29"/>
        <end position="48"/>
    </location>
</feature>
<evidence type="ECO:0000313" key="6">
    <source>
        <dbReference type="EMBL" id="MBM9506632.1"/>
    </source>
</evidence>
<evidence type="ECO:0000256" key="3">
    <source>
        <dbReference type="ARBA" id="ARBA00023163"/>
    </source>
</evidence>
<evidence type="ECO:0000259" key="5">
    <source>
        <dbReference type="PROSITE" id="PS50977"/>
    </source>
</evidence>
<dbReference type="Proteomes" id="UP000749040">
    <property type="component" value="Unassembled WGS sequence"/>
</dbReference>
<evidence type="ECO:0000256" key="2">
    <source>
        <dbReference type="ARBA" id="ARBA00023125"/>
    </source>
</evidence>
<dbReference type="Gene3D" id="1.10.10.60">
    <property type="entry name" value="Homeodomain-like"/>
    <property type="match status" value="1"/>
</dbReference>
<dbReference type="EMBL" id="JADKYB010000009">
    <property type="protein sequence ID" value="MBM9506632.1"/>
    <property type="molecule type" value="Genomic_DNA"/>
</dbReference>
<sequence>MSGRKQFDVTAALDQAMRVFWQRGYADASLDALASATGLGRGSLYGTFGGKDALFRKSLDRYASTYGAQYEQALASRPGEPVRAIEAFFEVVLARITDPSVPAGCLIAHSATQAPILKEESSAHVRALLDIQRVRVRAALADSAADPRVLDELTTYVVAVNQSLAVLSRAGASEAELRAVVGLTCTTVADTLARAAREEPARVGAAPHQSSGPGCT</sequence>
<proteinExistence type="predicted"/>